<proteinExistence type="predicted"/>
<keyword evidence="1" id="KW-1133">Transmembrane helix</keyword>
<dbReference type="AlphaFoldDB" id="A0A9D3URC6"/>
<evidence type="ECO:0000256" key="1">
    <source>
        <dbReference type="SAM" id="Phobius"/>
    </source>
</evidence>
<comment type="caution">
    <text evidence="2">The sequence shown here is derived from an EMBL/GenBank/DDBJ whole genome shotgun (WGS) entry which is preliminary data.</text>
</comment>
<dbReference type="Proteomes" id="UP000828251">
    <property type="component" value="Unassembled WGS sequence"/>
</dbReference>
<protein>
    <submittedName>
        <fullName evidence="2">Uncharacterized protein</fullName>
    </submittedName>
</protein>
<evidence type="ECO:0000313" key="3">
    <source>
        <dbReference type="Proteomes" id="UP000828251"/>
    </source>
</evidence>
<dbReference type="EMBL" id="JAIQCV010000010">
    <property type="protein sequence ID" value="KAH1055730.1"/>
    <property type="molecule type" value="Genomic_DNA"/>
</dbReference>
<keyword evidence="1" id="KW-0472">Membrane</keyword>
<gene>
    <name evidence="2" type="ORF">J1N35_033795</name>
</gene>
<evidence type="ECO:0000313" key="2">
    <source>
        <dbReference type="EMBL" id="KAH1055730.1"/>
    </source>
</evidence>
<reference evidence="2 3" key="1">
    <citation type="journal article" date="2021" name="Plant Biotechnol. J.">
        <title>Multi-omics assisted identification of the key and species-specific regulatory components of drought-tolerant mechanisms in Gossypium stocksii.</title>
        <authorList>
            <person name="Yu D."/>
            <person name="Ke L."/>
            <person name="Zhang D."/>
            <person name="Wu Y."/>
            <person name="Sun Y."/>
            <person name="Mei J."/>
            <person name="Sun J."/>
            <person name="Sun Y."/>
        </authorList>
    </citation>
    <scope>NUCLEOTIDE SEQUENCE [LARGE SCALE GENOMIC DNA]</scope>
    <source>
        <strain evidence="3">cv. E1</strain>
        <tissue evidence="2">Leaf</tissue>
    </source>
</reference>
<name>A0A9D3URC6_9ROSI</name>
<organism evidence="2 3">
    <name type="scientific">Gossypium stocksii</name>
    <dbReference type="NCBI Taxonomy" id="47602"/>
    <lineage>
        <taxon>Eukaryota</taxon>
        <taxon>Viridiplantae</taxon>
        <taxon>Streptophyta</taxon>
        <taxon>Embryophyta</taxon>
        <taxon>Tracheophyta</taxon>
        <taxon>Spermatophyta</taxon>
        <taxon>Magnoliopsida</taxon>
        <taxon>eudicotyledons</taxon>
        <taxon>Gunneridae</taxon>
        <taxon>Pentapetalae</taxon>
        <taxon>rosids</taxon>
        <taxon>malvids</taxon>
        <taxon>Malvales</taxon>
        <taxon>Malvaceae</taxon>
        <taxon>Malvoideae</taxon>
        <taxon>Gossypium</taxon>
    </lineage>
</organism>
<feature type="transmembrane region" description="Helical" evidence="1">
    <location>
        <begin position="17"/>
        <end position="35"/>
    </location>
</feature>
<accession>A0A9D3URC6</accession>
<keyword evidence="1" id="KW-0812">Transmembrane</keyword>
<sequence>MAKQFRDFMGQFLDYDMTFWPGTVRIFVLFVFILINRKLCLDGTLLSERQREGEVLQLASGLGKFKEADGSKSAVLDKERGGRS</sequence>
<keyword evidence="3" id="KW-1185">Reference proteome</keyword>